<comment type="subcellular location">
    <subcellularLocation>
        <location evidence="1">Membrane</location>
        <topology evidence="1">Multi-pass membrane protein</topology>
    </subcellularLocation>
</comment>
<name>A0AAE0T8W7_9BIVA</name>
<evidence type="ECO:0000313" key="6">
    <source>
        <dbReference type="EMBL" id="KAK3605931.1"/>
    </source>
</evidence>
<keyword evidence="4" id="KW-0472">Membrane</keyword>
<keyword evidence="7" id="KW-1185">Reference proteome</keyword>
<proteinExistence type="predicted"/>
<dbReference type="GO" id="GO:0005261">
    <property type="term" value="F:monoatomic cation channel activity"/>
    <property type="evidence" value="ECO:0007669"/>
    <property type="project" value="TreeGrafter"/>
</dbReference>
<dbReference type="AlphaFoldDB" id="A0AAE0T8W7"/>
<dbReference type="Proteomes" id="UP001195483">
    <property type="component" value="Unassembled WGS sequence"/>
</dbReference>
<dbReference type="PANTHER" id="PTHR13800:SF1">
    <property type="entry name" value="TRANSIENT RECEPTOR POTENTIAL CATION CHANNEL TRPM"/>
    <property type="match status" value="1"/>
</dbReference>
<dbReference type="Pfam" id="PF25508">
    <property type="entry name" value="TRPM2"/>
    <property type="match status" value="1"/>
</dbReference>
<feature type="domain" description="TRPM-like" evidence="5">
    <location>
        <begin position="42"/>
        <end position="254"/>
    </location>
</feature>
<sequence length="321" mass="37267">MNKLRDKMTDEMYQLKLTFDKNLFDISKNISIDTRQQANIRESCMMAAILLNKVEYVEQNLDNGFDLKTFLTNTRLQELYKKKATTSPYKDLISKMRKRIKGELQAMDVNRLLEYLLGDSNLQFKRYAHIDKGDAINIPDDDNQCLDLFIWSVLNNLEDMAKLFWRHGKDAMASALFAHALLSAMSHQIDDKDTKEQCEKQRCEFTSLAIGVLRECYKQDVNLAKDLLIQTQSQWEEASCVLLAVRAKNKQFISEHACQDVFNNIWMGEIEMETGSFCNNLKLLWCIIFPFLILPCIAFKEDDSKQGFNQTASNVQTLEEF</sequence>
<reference evidence="6" key="1">
    <citation type="journal article" date="2021" name="Genome Biol. Evol.">
        <title>A High-Quality Reference Genome for a Parasitic Bivalve with Doubly Uniparental Inheritance (Bivalvia: Unionida).</title>
        <authorList>
            <person name="Smith C.H."/>
        </authorList>
    </citation>
    <scope>NUCLEOTIDE SEQUENCE</scope>
    <source>
        <strain evidence="6">CHS0354</strain>
    </source>
</reference>
<gene>
    <name evidence="6" type="ORF">CHS0354_019597</name>
</gene>
<organism evidence="6 7">
    <name type="scientific">Potamilus streckersoni</name>
    <dbReference type="NCBI Taxonomy" id="2493646"/>
    <lineage>
        <taxon>Eukaryota</taxon>
        <taxon>Metazoa</taxon>
        <taxon>Spiralia</taxon>
        <taxon>Lophotrochozoa</taxon>
        <taxon>Mollusca</taxon>
        <taxon>Bivalvia</taxon>
        <taxon>Autobranchia</taxon>
        <taxon>Heteroconchia</taxon>
        <taxon>Palaeoheterodonta</taxon>
        <taxon>Unionida</taxon>
        <taxon>Unionoidea</taxon>
        <taxon>Unionidae</taxon>
        <taxon>Ambleminae</taxon>
        <taxon>Lampsilini</taxon>
        <taxon>Potamilus</taxon>
    </lineage>
</organism>
<dbReference type="EMBL" id="JAEAOA010001198">
    <property type="protein sequence ID" value="KAK3605931.1"/>
    <property type="molecule type" value="Genomic_DNA"/>
</dbReference>
<dbReference type="InterPro" id="IPR057366">
    <property type="entry name" value="TRPM-like"/>
</dbReference>
<evidence type="ECO:0000256" key="4">
    <source>
        <dbReference type="ARBA" id="ARBA00023136"/>
    </source>
</evidence>
<dbReference type="PANTHER" id="PTHR13800">
    <property type="entry name" value="TRANSIENT RECEPTOR POTENTIAL CATION CHANNEL, SUBFAMILY M, MEMBER 6"/>
    <property type="match status" value="1"/>
</dbReference>
<protein>
    <recommendedName>
        <fullName evidence="5">TRPM-like domain-containing protein</fullName>
    </recommendedName>
</protein>
<keyword evidence="3" id="KW-1133">Transmembrane helix</keyword>
<reference evidence="6" key="2">
    <citation type="journal article" date="2021" name="Genome Biol. Evol.">
        <title>Developing a high-quality reference genome for a parasitic bivalve with doubly uniparental inheritance (Bivalvia: Unionida).</title>
        <authorList>
            <person name="Smith C.H."/>
        </authorList>
    </citation>
    <scope>NUCLEOTIDE SEQUENCE</scope>
    <source>
        <strain evidence="6">CHS0354</strain>
        <tissue evidence="6">Mantle</tissue>
    </source>
</reference>
<keyword evidence="2" id="KW-0812">Transmembrane</keyword>
<evidence type="ECO:0000256" key="1">
    <source>
        <dbReference type="ARBA" id="ARBA00004141"/>
    </source>
</evidence>
<evidence type="ECO:0000259" key="5">
    <source>
        <dbReference type="Pfam" id="PF25508"/>
    </source>
</evidence>
<comment type="caution">
    <text evidence="6">The sequence shown here is derived from an EMBL/GenBank/DDBJ whole genome shotgun (WGS) entry which is preliminary data.</text>
</comment>
<dbReference type="GO" id="GO:0030001">
    <property type="term" value="P:metal ion transport"/>
    <property type="evidence" value="ECO:0007669"/>
    <property type="project" value="TreeGrafter"/>
</dbReference>
<evidence type="ECO:0000313" key="7">
    <source>
        <dbReference type="Proteomes" id="UP001195483"/>
    </source>
</evidence>
<reference evidence="6" key="3">
    <citation type="submission" date="2023-05" db="EMBL/GenBank/DDBJ databases">
        <authorList>
            <person name="Smith C.H."/>
        </authorList>
    </citation>
    <scope>NUCLEOTIDE SEQUENCE</scope>
    <source>
        <strain evidence="6">CHS0354</strain>
        <tissue evidence="6">Mantle</tissue>
    </source>
</reference>
<accession>A0AAE0T8W7</accession>
<dbReference type="GO" id="GO:0005886">
    <property type="term" value="C:plasma membrane"/>
    <property type="evidence" value="ECO:0007669"/>
    <property type="project" value="TreeGrafter"/>
</dbReference>
<evidence type="ECO:0000256" key="2">
    <source>
        <dbReference type="ARBA" id="ARBA00022692"/>
    </source>
</evidence>
<evidence type="ECO:0000256" key="3">
    <source>
        <dbReference type="ARBA" id="ARBA00022989"/>
    </source>
</evidence>
<dbReference type="InterPro" id="IPR050927">
    <property type="entry name" value="TRPM"/>
</dbReference>